<protein>
    <recommendedName>
        <fullName evidence="4">Pet127-domain-containing protein</fullName>
    </recommendedName>
</protein>
<dbReference type="OrthoDB" id="10249045at2759"/>
<dbReference type="GO" id="GO:0000964">
    <property type="term" value="P:mitochondrial RNA 5'-end processing"/>
    <property type="evidence" value="ECO:0007669"/>
    <property type="project" value="TreeGrafter"/>
</dbReference>
<evidence type="ECO:0000313" key="3">
    <source>
        <dbReference type="Proteomes" id="UP000054350"/>
    </source>
</evidence>
<dbReference type="AlphaFoldDB" id="A0A0L0SZP3"/>
<evidence type="ECO:0008006" key="4">
    <source>
        <dbReference type="Google" id="ProtNLM"/>
    </source>
</evidence>
<dbReference type="PANTHER" id="PTHR31014">
    <property type="entry name" value="MITOCHONDRIAL TRANSLATION SYSTEM COMPONENT PET127-RELATED"/>
    <property type="match status" value="1"/>
</dbReference>
<dbReference type="InterPro" id="IPR013943">
    <property type="entry name" value="Pet127"/>
</dbReference>
<reference evidence="2 3" key="1">
    <citation type="submission" date="2009-11" db="EMBL/GenBank/DDBJ databases">
        <title>Annotation of Allomyces macrogynus ATCC 38327.</title>
        <authorList>
            <consortium name="The Broad Institute Genome Sequencing Platform"/>
            <person name="Russ C."/>
            <person name="Cuomo C."/>
            <person name="Burger G."/>
            <person name="Gray M.W."/>
            <person name="Holland P.W.H."/>
            <person name="King N."/>
            <person name="Lang F.B.F."/>
            <person name="Roger A.J."/>
            <person name="Ruiz-Trillo I."/>
            <person name="Young S.K."/>
            <person name="Zeng Q."/>
            <person name="Gargeya S."/>
            <person name="Fitzgerald M."/>
            <person name="Haas B."/>
            <person name="Abouelleil A."/>
            <person name="Alvarado L."/>
            <person name="Arachchi H.M."/>
            <person name="Berlin A."/>
            <person name="Chapman S.B."/>
            <person name="Gearin G."/>
            <person name="Goldberg J."/>
            <person name="Griggs A."/>
            <person name="Gujja S."/>
            <person name="Hansen M."/>
            <person name="Heiman D."/>
            <person name="Howarth C."/>
            <person name="Larimer J."/>
            <person name="Lui A."/>
            <person name="MacDonald P.J.P."/>
            <person name="McCowen C."/>
            <person name="Montmayeur A."/>
            <person name="Murphy C."/>
            <person name="Neiman D."/>
            <person name="Pearson M."/>
            <person name="Priest M."/>
            <person name="Roberts A."/>
            <person name="Saif S."/>
            <person name="Shea T."/>
            <person name="Sisk P."/>
            <person name="Stolte C."/>
            <person name="Sykes S."/>
            <person name="Wortman J."/>
            <person name="Nusbaum C."/>
            <person name="Birren B."/>
        </authorList>
    </citation>
    <scope>NUCLEOTIDE SEQUENCE [LARGE SCALE GENOMIC DNA]</scope>
    <source>
        <strain evidence="2 3">ATCC 38327</strain>
    </source>
</reference>
<dbReference type="STRING" id="578462.A0A0L0SZP3"/>
<feature type="compositionally biased region" description="Low complexity" evidence="1">
    <location>
        <begin position="51"/>
        <end position="62"/>
    </location>
</feature>
<dbReference type="Proteomes" id="UP000054350">
    <property type="component" value="Unassembled WGS sequence"/>
</dbReference>
<dbReference type="VEuPathDB" id="FungiDB:AMAG_13174"/>
<evidence type="ECO:0000256" key="1">
    <source>
        <dbReference type="SAM" id="MobiDB-lite"/>
    </source>
</evidence>
<feature type="compositionally biased region" description="Polar residues" evidence="1">
    <location>
        <begin position="36"/>
        <end position="50"/>
    </location>
</feature>
<accession>A0A0L0SZP3</accession>
<dbReference type="eggNOG" id="ENOG502QPU6">
    <property type="taxonomic scope" value="Eukaryota"/>
</dbReference>
<reference evidence="3" key="2">
    <citation type="submission" date="2009-11" db="EMBL/GenBank/DDBJ databases">
        <title>The Genome Sequence of Allomyces macrogynus strain ATCC 38327.</title>
        <authorList>
            <consortium name="The Broad Institute Genome Sequencing Platform"/>
            <person name="Russ C."/>
            <person name="Cuomo C."/>
            <person name="Shea T."/>
            <person name="Young S.K."/>
            <person name="Zeng Q."/>
            <person name="Koehrsen M."/>
            <person name="Haas B."/>
            <person name="Borodovsky M."/>
            <person name="Guigo R."/>
            <person name="Alvarado L."/>
            <person name="Berlin A."/>
            <person name="Borenstein D."/>
            <person name="Chen Z."/>
            <person name="Engels R."/>
            <person name="Freedman E."/>
            <person name="Gellesch M."/>
            <person name="Goldberg J."/>
            <person name="Griggs A."/>
            <person name="Gujja S."/>
            <person name="Heiman D."/>
            <person name="Hepburn T."/>
            <person name="Howarth C."/>
            <person name="Jen D."/>
            <person name="Larson L."/>
            <person name="Lewis B."/>
            <person name="Mehta T."/>
            <person name="Park D."/>
            <person name="Pearson M."/>
            <person name="Roberts A."/>
            <person name="Saif S."/>
            <person name="Shenoy N."/>
            <person name="Sisk P."/>
            <person name="Stolte C."/>
            <person name="Sykes S."/>
            <person name="Walk T."/>
            <person name="White J."/>
            <person name="Yandava C."/>
            <person name="Burger G."/>
            <person name="Gray M.W."/>
            <person name="Holland P.W.H."/>
            <person name="King N."/>
            <person name="Lang F.B.F."/>
            <person name="Roger A.J."/>
            <person name="Ruiz-Trillo I."/>
            <person name="Lander E."/>
            <person name="Nusbaum C."/>
        </authorList>
    </citation>
    <scope>NUCLEOTIDE SEQUENCE [LARGE SCALE GENOMIC DNA]</scope>
    <source>
        <strain evidence="3">ATCC 38327</strain>
    </source>
</reference>
<sequence length="626" mass="69880">MQFRAAAADLAARPPRAVYGIRHLSSTRVLAKTMQPRYNKQATAKRNTGDSGKPAAASGPTAAAVLPSAHGDVWKSFKQSGAARYRKAGGGGGGGGSKVIKSTSGMALDWKTVDASTFTHEAVQVPDQAPVAELHHGLDRVLFNPGVHFLQDPRTGIYNFDPYLQRIVQPEDINFDSFSPFIIASRDKTLTNMAADHGCSFFSSTSSISGALSQMYFMISGGKPIDITRLSQEFTTQPATFTKMSRSPATILLRRKGYVYSIDADKSIDQRETVLSLLGKSMERMLTCPRTDFTQHLAKNPLPDDHIHPPETYFYGKTGKFMLRAQLDCIDPRLPRKTFDLKTRAALAVRMDADNYAENTRYHLRYSHGLFASFEREYYDMIRAAFLKYSLQVRIGQMDGIFVAFHNTARIFGFQYISLEEMDSSLFGSSAMGDQSFAISVQLLQDVLEKVVAHHGGHPLLRVTIDSDAHQSIFVEEIPEGADPADANLEKLDPVSSTFDPPRVSRIRLYTTSTVNGRNVEPDAHPAVRNGDCWKVRYAIDVEDASDHVVMEYYRLRRDQHLAINRVRGSDGGRMRAQLERHFVSEDEARRSYDEVKGKPKVMYTTRNCHVPVDAKGVVRDDGWDM</sequence>
<gene>
    <name evidence="2" type="ORF">AMAG_13174</name>
</gene>
<keyword evidence="3" id="KW-1185">Reference proteome</keyword>
<dbReference type="Pfam" id="PF08634">
    <property type="entry name" value="Pet127"/>
    <property type="match status" value="1"/>
</dbReference>
<dbReference type="GO" id="GO:0005740">
    <property type="term" value="C:mitochondrial envelope"/>
    <property type="evidence" value="ECO:0007669"/>
    <property type="project" value="TreeGrafter"/>
</dbReference>
<name>A0A0L0SZP3_ALLM3</name>
<dbReference type="EMBL" id="GG745355">
    <property type="protein sequence ID" value="KNE67998.1"/>
    <property type="molecule type" value="Genomic_DNA"/>
</dbReference>
<feature type="region of interest" description="Disordered" evidence="1">
    <location>
        <begin position="35"/>
        <end position="62"/>
    </location>
</feature>
<proteinExistence type="predicted"/>
<dbReference type="PANTHER" id="PTHR31014:SF0">
    <property type="entry name" value="MITOCHONDRIAL TRANSLATION SYSTEM COMPONENT PET127-RELATED"/>
    <property type="match status" value="1"/>
</dbReference>
<organism evidence="2 3">
    <name type="scientific">Allomyces macrogynus (strain ATCC 38327)</name>
    <name type="common">Allomyces javanicus var. macrogynus</name>
    <dbReference type="NCBI Taxonomy" id="578462"/>
    <lineage>
        <taxon>Eukaryota</taxon>
        <taxon>Fungi</taxon>
        <taxon>Fungi incertae sedis</taxon>
        <taxon>Blastocladiomycota</taxon>
        <taxon>Blastocladiomycetes</taxon>
        <taxon>Blastocladiales</taxon>
        <taxon>Blastocladiaceae</taxon>
        <taxon>Allomyces</taxon>
    </lineage>
</organism>
<evidence type="ECO:0000313" key="2">
    <source>
        <dbReference type="EMBL" id="KNE67998.1"/>
    </source>
</evidence>